<comment type="caution">
    <text evidence="1">The sequence shown here is derived from an EMBL/GenBank/DDBJ whole genome shotgun (WGS) entry which is preliminary data.</text>
</comment>
<proteinExistence type="predicted"/>
<dbReference type="AlphaFoldDB" id="A0A2M6UHY9"/>
<sequence>MSLDTAHLMVSATLPFGARFAEDNFAGDALVREFCDLLASELKVSPRMFVSWCCPPSPFILLSGPTTVLVRSERFDTLLVEYVRLKAEAAQGGQRSIEAKLRAAIFRWVAEFCLADKLPVTALHAAVAAYHTGARREFSPLRDESLASVDEVMRAALQCCNLAHEFAHIHQDHIVRDSLSASIDGMTMLAHIEGALREEGHSSADISAMLQLTEQIDARVLLREVDADLRALHAVGLFLQKTFHVTPVQAVEAATVAIEAQSFLNAARFSCSLLPKVEDDAADDQSAVDDWLNAAQIHVRAKCVMRRAGILLAQWSEPDKPVTADKVNRYVPRIDAMFAASVPFRVALDEVLHAALSYLKSARLREQPGSEDRFAELLAAAEAHPELMLDLYKMMIAIGYPAHIRTSTFLSDLYLERCRGGLPC</sequence>
<accession>A0A2M6UHY9</accession>
<gene>
    <name evidence="1" type="ORF">TSA1_28380</name>
</gene>
<organism evidence="1 2">
    <name type="scientific">Bradyrhizobium nitroreducens</name>
    <dbReference type="NCBI Taxonomy" id="709803"/>
    <lineage>
        <taxon>Bacteria</taxon>
        <taxon>Pseudomonadati</taxon>
        <taxon>Pseudomonadota</taxon>
        <taxon>Alphaproteobacteria</taxon>
        <taxon>Hyphomicrobiales</taxon>
        <taxon>Nitrobacteraceae</taxon>
        <taxon>Bradyrhizobium</taxon>
    </lineage>
</organism>
<reference evidence="1 2" key="1">
    <citation type="submission" date="2015-06" db="EMBL/GenBank/DDBJ databases">
        <title>Comparative genome analysis of nirS-carrying Bradyrhizobium sp. strains.</title>
        <authorList>
            <person name="Ishii S."/>
            <person name="Jang J."/>
            <person name="Nishizawa T."/>
            <person name="Senoo K."/>
        </authorList>
    </citation>
    <scope>NUCLEOTIDE SEQUENCE [LARGE SCALE GENOMIC DNA]</scope>
    <source>
        <strain evidence="1 2">TSA1</strain>
    </source>
</reference>
<evidence type="ECO:0000313" key="1">
    <source>
        <dbReference type="EMBL" id="PIT04240.1"/>
    </source>
</evidence>
<dbReference type="RefSeq" id="WP_100179360.1">
    <property type="nucleotide sequence ID" value="NZ_LFJC01000003.1"/>
</dbReference>
<evidence type="ECO:0000313" key="2">
    <source>
        <dbReference type="Proteomes" id="UP000228930"/>
    </source>
</evidence>
<dbReference type="EMBL" id="LFJC01000003">
    <property type="protein sequence ID" value="PIT04240.1"/>
    <property type="molecule type" value="Genomic_DNA"/>
</dbReference>
<protein>
    <submittedName>
        <fullName evidence="1">Uncharacterized protein</fullName>
    </submittedName>
</protein>
<keyword evidence="2" id="KW-1185">Reference proteome</keyword>
<name>A0A2M6UHY9_9BRAD</name>
<dbReference type="Proteomes" id="UP000228930">
    <property type="component" value="Unassembled WGS sequence"/>
</dbReference>